<keyword evidence="2" id="KW-1185">Reference proteome</keyword>
<dbReference type="Pfam" id="PF24964">
    <property type="entry name" value="DUF7769"/>
    <property type="match status" value="1"/>
</dbReference>
<dbReference type="GeneID" id="113700698"/>
<protein>
    <recommendedName>
        <fullName evidence="1">DUF7769 domain-containing protein</fullName>
    </recommendedName>
</protein>
<dbReference type="PANTHER" id="PTHR47169">
    <property type="entry name" value="OS01G0541250 PROTEIN"/>
    <property type="match status" value="1"/>
</dbReference>
<sequence>MENSSIISAIDLNILPENVSSTLQKNTFIDLNHLPEDDVFLADISTDAIPINSFSPQYTIRHTSIDLNQVPEDANSPGSYIAASENTRQPMKKKNFTTALKRAIYEMLLKECENGKLSKGVISRVAECFDISTRSVSRIWHEGKCTATAYGHLPNLSPKLVKRVGRKKIQVNLEDIKDIPFRRRTNIRSLAKALDVSKSSLHRRIKEESLRPHSNPVKPYLSTDSKKARLQFCLSMISEGTLASKFSFDNMHDRIHIDEKWFYMSKTSQRYYLHPLEHEPYRTCKSKRFVPKLMFLAAVARPRYDITLNKQFNGKIGIWPFVFKEPAKRNSKNRTAGTLETKPILSITKDVIRSCLIEKLLPAIREKWPCSSSKMIFIQQDNAKPHLGINDDEFVEAAKIDGFDIRLCCQPANSPDMNVLDLGFFRAIDSLQHQKAPSTIDEFVSAVEKAFDMFPSEDLNKVFLTLQLCMVEVIKICGGNNYKIPHMNKEKYVRNGQLPDCIECESQVVNEAKIALSKMD</sequence>
<evidence type="ECO:0000259" key="1">
    <source>
        <dbReference type="Pfam" id="PF24964"/>
    </source>
</evidence>
<dbReference type="Proteomes" id="UP001652660">
    <property type="component" value="Chromosome 7e"/>
</dbReference>
<proteinExistence type="predicted"/>
<evidence type="ECO:0000313" key="3">
    <source>
        <dbReference type="RefSeq" id="XP_027076959.1"/>
    </source>
</evidence>
<dbReference type="InterPro" id="IPR056671">
    <property type="entry name" value="DUF7769"/>
</dbReference>
<dbReference type="OrthoDB" id="155387at2759"/>
<gene>
    <name evidence="3" type="primary">LOC113700698</name>
</gene>
<accession>A0A6P6TEQ3</accession>
<dbReference type="GO" id="GO:0003676">
    <property type="term" value="F:nucleic acid binding"/>
    <property type="evidence" value="ECO:0007669"/>
    <property type="project" value="InterPro"/>
</dbReference>
<organism evidence="2 3">
    <name type="scientific">Coffea arabica</name>
    <name type="common">Arabian coffee</name>
    <dbReference type="NCBI Taxonomy" id="13443"/>
    <lineage>
        <taxon>Eukaryota</taxon>
        <taxon>Viridiplantae</taxon>
        <taxon>Streptophyta</taxon>
        <taxon>Embryophyta</taxon>
        <taxon>Tracheophyta</taxon>
        <taxon>Spermatophyta</taxon>
        <taxon>Magnoliopsida</taxon>
        <taxon>eudicotyledons</taxon>
        <taxon>Gunneridae</taxon>
        <taxon>Pentapetalae</taxon>
        <taxon>asterids</taxon>
        <taxon>lamiids</taxon>
        <taxon>Gentianales</taxon>
        <taxon>Rubiaceae</taxon>
        <taxon>Ixoroideae</taxon>
        <taxon>Gardenieae complex</taxon>
        <taxon>Bertiereae - Coffeeae clade</taxon>
        <taxon>Coffeeae</taxon>
        <taxon>Coffea</taxon>
    </lineage>
</organism>
<dbReference type="RefSeq" id="XP_027076959.1">
    <property type="nucleotide sequence ID" value="XM_027221158.2"/>
</dbReference>
<name>A0A6P6TEQ3_COFAR</name>
<dbReference type="Gene3D" id="3.30.420.10">
    <property type="entry name" value="Ribonuclease H-like superfamily/Ribonuclease H"/>
    <property type="match status" value="1"/>
</dbReference>
<feature type="domain" description="DUF7769" evidence="1">
    <location>
        <begin position="97"/>
        <end position="145"/>
    </location>
</feature>
<evidence type="ECO:0000313" key="2">
    <source>
        <dbReference type="Proteomes" id="UP001652660"/>
    </source>
</evidence>
<dbReference type="AlphaFoldDB" id="A0A6P6TEQ3"/>
<dbReference type="PANTHER" id="PTHR47169:SF2">
    <property type="entry name" value="OS01G0541250 PROTEIN"/>
    <property type="match status" value="1"/>
</dbReference>
<reference evidence="3" key="2">
    <citation type="submission" date="2025-08" db="UniProtKB">
        <authorList>
            <consortium name="RefSeq"/>
        </authorList>
    </citation>
    <scope>IDENTIFICATION</scope>
    <source>
        <tissue evidence="3">Leaves</tissue>
    </source>
</reference>
<reference evidence="2" key="1">
    <citation type="journal article" date="2025" name="Foods">
        <title>Unveiling the Microbial Signatures of Arabica Coffee Cherries: Insights into Ripeness Specific Diversity, Functional Traits, and Implications for Quality and Safety.</title>
        <authorList>
            <consortium name="RefSeq"/>
            <person name="Tenea G.N."/>
            <person name="Cifuentes V."/>
            <person name="Reyes P."/>
            <person name="Cevallos-Vallejos M."/>
        </authorList>
    </citation>
    <scope>NUCLEOTIDE SEQUENCE [LARGE SCALE GENOMIC DNA]</scope>
</reference>
<dbReference type="InterPro" id="IPR036397">
    <property type="entry name" value="RNaseH_sf"/>
</dbReference>